<dbReference type="AlphaFoldDB" id="A0A4R6QKQ5"/>
<evidence type="ECO:0000256" key="4">
    <source>
        <dbReference type="ARBA" id="ARBA00022803"/>
    </source>
</evidence>
<dbReference type="PANTHER" id="PTHR16263">
    <property type="entry name" value="TETRATRICOPEPTIDE REPEAT PROTEIN 38"/>
    <property type="match status" value="1"/>
</dbReference>
<gene>
    <name evidence="5" type="ORF">DES47_104245</name>
</gene>
<keyword evidence="4" id="KW-0802">TPR repeat</keyword>
<organism evidence="5 6">
    <name type="scientific">Roseateles toxinivorans</name>
    <dbReference type="NCBI Taxonomy" id="270368"/>
    <lineage>
        <taxon>Bacteria</taxon>
        <taxon>Pseudomonadati</taxon>
        <taxon>Pseudomonadota</taxon>
        <taxon>Betaproteobacteria</taxon>
        <taxon>Burkholderiales</taxon>
        <taxon>Sphaerotilaceae</taxon>
        <taxon>Roseateles</taxon>
    </lineage>
</organism>
<dbReference type="Gene3D" id="1.25.40.10">
    <property type="entry name" value="Tetratricopeptide repeat domain"/>
    <property type="match status" value="1"/>
</dbReference>
<dbReference type="InParanoid" id="A0A4R6QKQ5"/>
<keyword evidence="3" id="KW-0677">Repeat</keyword>
<keyword evidence="6" id="KW-1185">Reference proteome</keyword>
<name>A0A4R6QKQ5_9BURK</name>
<dbReference type="EMBL" id="SNXS01000004">
    <property type="protein sequence ID" value="TDP63963.1"/>
    <property type="molecule type" value="Genomic_DNA"/>
</dbReference>
<accession>A0A4R6QKQ5</accession>
<sequence length="475" mass="51286">MNLEDSAGHVVSGCVPAALEHLELAQHQLRCFIGDPVASVGAALAASPEMAMGHLLHAYLHLLGTEPDGIAVARDSHRRALSLPMTDRERGHLAAVGHLVRGRWADAGRTLEDLSIAYPLDALALQAGHQIDFFRGDSRMLHDRIARALPHWGVETAGFHAVLGMMAFGLEETGRYGRAEALGRRCVEIQPLDGWGQHAVAHVLEMQGRRQEGIAWMRGNLPAWSEGSFLATHNWWHLALYHLDLDQIDEVLTLVDGPICGPASGVVLDMVDASSLLWRLHLRGIDVGERWQALADRWAPLTTAANYAFNDMHAMMAFVAAGRTAGAQALLEAQNAAAERDDDNAGFTLEVGQAATRAIAAFADGRYEQVVQLLRPVLHVAHRFGGSHAQRDVIDRTLIEAARRAGLTSLFEALMHERASARGLVMAPQKAPVELGHQPGVGRTHEVHTGGFVECANRLNHPLQSSTVGGLGAGG</sequence>
<dbReference type="SUPFAM" id="SSF48452">
    <property type="entry name" value="TPR-like"/>
    <property type="match status" value="1"/>
</dbReference>
<reference evidence="5 6" key="1">
    <citation type="submission" date="2019-03" db="EMBL/GenBank/DDBJ databases">
        <title>Genomic Encyclopedia of Type Strains, Phase IV (KMG-IV): sequencing the most valuable type-strain genomes for metagenomic binning, comparative biology and taxonomic classification.</title>
        <authorList>
            <person name="Goeker M."/>
        </authorList>
    </citation>
    <scope>NUCLEOTIDE SEQUENCE [LARGE SCALE GENOMIC DNA]</scope>
    <source>
        <strain evidence="5 6">DSM 16998</strain>
    </source>
</reference>
<evidence type="ECO:0000256" key="1">
    <source>
        <dbReference type="ARBA" id="ARBA00005857"/>
    </source>
</evidence>
<comment type="caution">
    <text evidence="5">The sequence shown here is derived from an EMBL/GenBank/DDBJ whole genome shotgun (WGS) entry which is preliminary data.</text>
</comment>
<dbReference type="RefSeq" id="WP_208115031.1">
    <property type="nucleotide sequence ID" value="NZ_SNXS01000004.1"/>
</dbReference>
<protein>
    <recommendedName>
        <fullName evidence="2">Tetratricopeptide repeat protein 38</fullName>
    </recommendedName>
</protein>
<dbReference type="CDD" id="cd05804">
    <property type="entry name" value="StaR_like"/>
    <property type="match status" value="1"/>
</dbReference>
<dbReference type="PANTHER" id="PTHR16263:SF4">
    <property type="entry name" value="TETRATRICOPEPTIDE REPEAT PROTEIN 38"/>
    <property type="match status" value="1"/>
</dbReference>
<dbReference type="Proteomes" id="UP000295361">
    <property type="component" value="Unassembled WGS sequence"/>
</dbReference>
<evidence type="ECO:0000256" key="3">
    <source>
        <dbReference type="ARBA" id="ARBA00022737"/>
    </source>
</evidence>
<evidence type="ECO:0000313" key="5">
    <source>
        <dbReference type="EMBL" id="TDP63963.1"/>
    </source>
</evidence>
<proteinExistence type="inferred from homology"/>
<dbReference type="InterPro" id="IPR011990">
    <property type="entry name" value="TPR-like_helical_dom_sf"/>
</dbReference>
<evidence type="ECO:0000256" key="2">
    <source>
        <dbReference type="ARBA" id="ARBA00019992"/>
    </source>
</evidence>
<dbReference type="InterPro" id="IPR033891">
    <property type="entry name" value="TTC38"/>
</dbReference>
<evidence type="ECO:0000313" key="6">
    <source>
        <dbReference type="Proteomes" id="UP000295361"/>
    </source>
</evidence>
<comment type="similarity">
    <text evidence="1">Belongs to the TTC38 family.</text>
</comment>